<dbReference type="Proteomes" id="UP000646827">
    <property type="component" value="Unassembled WGS sequence"/>
</dbReference>
<accession>A0A8H7S0E0</accession>
<keyword evidence="4" id="KW-0297">G-protein coupled receptor</keyword>
<keyword evidence="5 10" id="KW-0472">Membrane</keyword>
<keyword evidence="8" id="KW-0807">Transducer</keyword>
<evidence type="ECO:0000313" key="12">
    <source>
        <dbReference type="EMBL" id="KAG2220592.1"/>
    </source>
</evidence>
<sequence length="1065" mass="119626">VLFPDPTIVRQEDPTLNDMIVASNAAINMASENIIRNVNINFVQYTSSANSVGQTAWTTVDAKKKNELTYIYNSAIIGDMISTMTETEAGITGVQHLPQCSCASASLKLSDKEAYPYFFRTVGNVVLFGSSLVDWVQRMGWETFALIYTDDNVGQQVLKSMVQKAEGYGIEAMIQIPLYDMTRVEESLEKLATSGARIVIFTDSTTTDQLTVLKIAQYVPFYIKSMGLLTEGWVWMLTNDMSPAIRDMVSSQEELAAYDGLMFISGLWNLTGIPEYETMERAWQELPIPENFTTPESWNTAGLAYNAPNAYACAELLALGLNKALNTYTGGRQKGISDLSAGTFDSSKMTPTFYNMDYTGPAGHMDFTDTGNLLLLFFTITCDLSTGYFGLQYMLDGQVITYATLKDGHFEFMDNGTEIIYLGHTTTKPADVIAKYALNPTQKNAGGIIILTIIGLGVLCCLTMLVLIIMFKNLKSIAVSSPTFCCLQLIGLMMAYIGAALYIDRPNVAKCIARKFLVTGAFTLVIGSIIAKNYRIYRIFQNVFTVRTSRLKSFYLMRMVFIFGVIAFIPSIIWHAVYPVEVVDLMVGTSMSFCWLCVYPGAKGDWIHLNAAELVVLTRNVRGKWAEANQIAYVSYNTILSACLAAPSFFMSDENFLTAIYLKLSALLLGATFTLVVIFTPKIVTIMQYLYSKYRNRFRFFRLRYRNNNYGNNDSGEDPLSNHFDDHSGDSTGGSDNLAAKNLLDFSVQAHEGVLPVKKVARFNYMTIWELKRVVVVPLKRFFIMMNKTGTHAEVHHYLAVEPMAATVDRYMFRVLTEDNTIFMFQVYDQVALERWIGWFMGPMDVDIPSSNNGPSTKTDITNNTTYETTQTPSAYYQQQQQQQQLQFRHSNNNQIVNPLATFGGVQRTTTQEYSEAPTSSAIATEDSSASITPTATMRNSVSTIMTENNNNCNNTFQRSRRPSSHYYPEDDNLSAMYYQHGAFGNSADMVNDSSDMLLRDQQRPQPAGDISDMWRPSNDYFPLSPNSRLSFDIAMDTQQQQQQQHDVRQQSQTQGQLQRQNSFF</sequence>
<feature type="transmembrane region" description="Helical" evidence="10">
    <location>
        <begin position="515"/>
        <end position="534"/>
    </location>
</feature>
<dbReference type="Pfam" id="PF00003">
    <property type="entry name" value="7tm_3"/>
    <property type="match status" value="1"/>
</dbReference>
<keyword evidence="2 10" id="KW-0812">Transmembrane</keyword>
<keyword evidence="13" id="KW-1185">Reference proteome</keyword>
<evidence type="ECO:0000313" key="13">
    <source>
        <dbReference type="Proteomes" id="UP000646827"/>
    </source>
</evidence>
<comment type="subcellular location">
    <subcellularLocation>
        <location evidence="1">Membrane</location>
        <topology evidence="1">Multi-pass membrane protein</topology>
    </subcellularLocation>
</comment>
<feature type="non-terminal residue" evidence="12">
    <location>
        <position position="1"/>
    </location>
</feature>
<dbReference type="InterPro" id="IPR002455">
    <property type="entry name" value="GPCR3_GABA-B"/>
</dbReference>
<evidence type="ECO:0000256" key="6">
    <source>
        <dbReference type="ARBA" id="ARBA00023170"/>
    </source>
</evidence>
<feature type="transmembrane region" description="Helical" evidence="10">
    <location>
        <begin position="555"/>
        <end position="577"/>
    </location>
</feature>
<evidence type="ECO:0000256" key="9">
    <source>
        <dbReference type="SAM" id="MobiDB-lite"/>
    </source>
</evidence>
<protein>
    <recommendedName>
        <fullName evidence="11">G-protein coupled receptors family 3 profile domain-containing protein</fullName>
    </recommendedName>
</protein>
<feature type="transmembrane region" description="Helical" evidence="10">
    <location>
        <begin position="448"/>
        <end position="471"/>
    </location>
</feature>
<name>A0A8H7S0E0_9FUNG</name>
<dbReference type="SUPFAM" id="SSF53822">
    <property type="entry name" value="Periplasmic binding protein-like I"/>
    <property type="match status" value="1"/>
</dbReference>
<reference evidence="12 13" key="1">
    <citation type="submission" date="2020-12" db="EMBL/GenBank/DDBJ databases">
        <title>Metabolic potential, ecology and presence of endohyphal bacteria is reflected in genomic diversity of Mucoromycotina.</title>
        <authorList>
            <person name="Muszewska A."/>
            <person name="Okrasinska A."/>
            <person name="Steczkiewicz K."/>
            <person name="Drgas O."/>
            <person name="Orlowska M."/>
            <person name="Perlinska-Lenart U."/>
            <person name="Aleksandrzak-Piekarczyk T."/>
            <person name="Szatraj K."/>
            <person name="Zielenkiewicz U."/>
            <person name="Pilsyk S."/>
            <person name="Malc E."/>
            <person name="Mieczkowski P."/>
            <person name="Kruszewska J.S."/>
            <person name="Biernat P."/>
            <person name="Pawlowska J."/>
        </authorList>
    </citation>
    <scope>NUCLEOTIDE SEQUENCE [LARGE SCALE GENOMIC DNA]</scope>
    <source>
        <strain evidence="12 13">CBS 142.35</strain>
    </source>
</reference>
<feature type="compositionally biased region" description="Low complexity" evidence="9">
    <location>
        <begin position="1039"/>
        <end position="1065"/>
    </location>
</feature>
<dbReference type="PANTHER" id="PTHR10519">
    <property type="entry name" value="GABA-B RECEPTOR"/>
    <property type="match status" value="1"/>
</dbReference>
<dbReference type="Gene3D" id="3.40.50.2300">
    <property type="match status" value="2"/>
</dbReference>
<dbReference type="Pfam" id="PF01094">
    <property type="entry name" value="ANF_receptor"/>
    <property type="match status" value="1"/>
</dbReference>
<dbReference type="PANTHER" id="PTHR10519:SF20">
    <property type="entry name" value="G-PROTEIN COUPLED RECEPTOR 156-RELATED"/>
    <property type="match status" value="1"/>
</dbReference>
<dbReference type="AlphaFoldDB" id="A0A8H7S0E0"/>
<dbReference type="EMBL" id="JAEPRB010000135">
    <property type="protein sequence ID" value="KAG2220592.1"/>
    <property type="molecule type" value="Genomic_DNA"/>
</dbReference>
<keyword evidence="7" id="KW-0325">Glycoprotein</keyword>
<dbReference type="InterPro" id="IPR017978">
    <property type="entry name" value="GPCR_3_C"/>
</dbReference>
<feature type="transmembrane region" description="Helical" evidence="10">
    <location>
        <begin position="483"/>
        <end position="503"/>
    </location>
</feature>
<dbReference type="InterPro" id="IPR028082">
    <property type="entry name" value="Peripla_BP_I"/>
</dbReference>
<proteinExistence type="predicted"/>
<evidence type="ECO:0000256" key="3">
    <source>
        <dbReference type="ARBA" id="ARBA00022989"/>
    </source>
</evidence>
<evidence type="ECO:0000256" key="10">
    <source>
        <dbReference type="SAM" id="Phobius"/>
    </source>
</evidence>
<feature type="region of interest" description="Disordered" evidence="9">
    <location>
        <begin position="712"/>
        <end position="733"/>
    </location>
</feature>
<organism evidence="12 13">
    <name type="scientific">Circinella minor</name>
    <dbReference type="NCBI Taxonomy" id="1195481"/>
    <lineage>
        <taxon>Eukaryota</taxon>
        <taxon>Fungi</taxon>
        <taxon>Fungi incertae sedis</taxon>
        <taxon>Mucoromycota</taxon>
        <taxon>Mucoromycotina</taxon>
        <taxon>Mucoromycetes</taxon>
        <taxon>Mucorales</taxon>
        <taxon>Lichtheimiaceae</taxon>
        <taxon>Circinella</taxon>
    </lineage>
</organism>
<evidence type="ECO:0000259" key="11">
    <source>
        <dbReference type="PROSITE" id="PS50259"/>
    </source>
</evidence>
<feature type="domain" description="G-protein coupled receptors family 3 profile" evidence="11">
    <location>
        <begin position="446"/>
        <end position="687"/>
    </location>
</feature>
<dbReference type="GO" id="GO:0038039">
    <property type="term" value="C:G protein-coupled receptor heterodimeric complex"/>
    <property type="evidence" value="ECO:0007669"/>
    <property type="project" value="TreeGrafter"/>
</dbReference>
<gene>
    <name evidence="12" type="ORF">INT45_002614</name>
</gene>
<evidence type="ECO:0000256" key="8">
    <source>
        <dbReference type="ARBA" id="ARBA00023224"/>
    </source>
</evidence>
<keyword evidence="6" id="KW-0675">Receptor</keyword>
<comment type="caution">
    <text evidence="12">The sequence shown here is derived from an EMBL/GenBank/DDBJ whole genome shotgun (WGS) entry which is preliminary data.</text>
</comment>
<dbReference type="InterPro" id="IPR001828">
    <property type="entry name" value="ANF_lig-bd_rcpt"/>
</dbReference>
<feature type="transmembrane region" description="Helical" evidence="10">
    <location>
        <begin position="664"/>
        <end position="691"/>
    </location>
</feature>
<keyword evidence="3 10" id="KW-1133">Transmembrane helix</keyword>
<evidence type="ECO:0000256" key="4">
    <source>
        <dbReference type="ARBA" id="ARBA00023040"/>
    </source>
</evidence>
<evidence type="ECO:0000256" key="2">
    <source>
        <dbReference type="ARBA" id="ARBA00022692"/>
    </source>
</evidence>
<evidence type="ECO:0000256" key="5">
    <source>
        <dbReference type="ARBA" id="ARBA00023136"/>
    </source>
</evidence>
<dbReference type="PROSITE" id="PS50259">
    <property type="entry name" value="G_PROTEIN_RECEP_F3_4"/>
    <property type="match status" value="1"/>
</dbReference>
<evidence type="ECO:0000256" key="1">
    <source>
        <dbReference type="ARBA" id="ARBA00004141"/>
    </source>
</evidence>
<feature type="region of interest" description="Disordered" evidence="9">
    <location>
        <begin position="1037"/>
        <end position="1065"/>
    </location>
</feature>
<evidence type="ECO:0000256" key="7">
    <source>
        <dbReference type="ARBA" id="ARBA00023180"/>
    </source>
</evidence>
<dbReference type="GO" id="GO:0004965">
    <property type="term" value="F:G protein-coupled GABA receptor activity"/>
    <property type="evidence" value="ECO:0007669"/>
    <property type="project" value="InterPro"/>
</dbReference>
<dbReference type="OrthoDB" id="5597995at2759"/>
<feature type="transmembrane region" description="Helical" evidence="10">
    <location>
        <begin position="631"/>
        <end position="652"/>
    </location>
</feature>
<dbReference type="GO" id="GO:0007214">
    <property type="term" value="P:gamma-aminobutyric acid signaling pathway"/>
    <property type="evidence" value="ECO:0007669"/>
    <property type="project" value="TreeGrafter"/>
</dbReference>
<dbReference type="CDD" id="cd15047">
    <property type="entry name" value="7tmC_GABA-B-like"/>
    <property type="match status" value="1"/>
</dbReference>